<comment type="caution">
    <text evidence="2">The sequence shown here is derived from an EMBL/GenBank/DDBJ whole genome shotgun (WGS) entry which is preliminary data.</text>
</comment>
<feature type="compositionally biased region" description="Low complexity" evidence="1">
    <location>
        <begin position="77"/>
        <end position="90"/>
    </location>
</feature>
<name>A0AAV1UCV2_9STRA</name>
<dbReference type="AlphaFoldDB" id="A0AAV1UCV2"/>
<evidence type="ECO:0000313" key="2">
    <source>
        <dbReference type="EMBL" id="CAK7931503.1"/>
    </source>
</evidence>
<feature type="compositionally biased region" description="Polar residues" evidence="1">
    <location>
        <begin position="13"/>
        <end position="35"/>
    </location>
</feature>
<evidence type="ECO:0000256" key="1">
    <source>
        <dbReference type="SAM" id="MobiDB-lite"/>
    </source>
</evidence>
<protein>
    <submittedName>
        <fullName evidence="2">Uncharacterized protein</fullName>
    </submittedName>
</protein>
<reference evidence="2" key="1">
    <citation type="submission" date="2024-01" db="EMBL/GenBank/DDBJ databases">
        <authorList>
            <person name="Webb A."/>
        </authorList>
    </citation>
    <scope>NUCLEOTIDE SEQUENCE</scope>
    <source>
        <strain evidence="2">Pm1</strain>
    </source>
</reference>
<feature type="compositionally biased region" description="Low complexity" evidence="1">
    <location>
        <begin position="133"/>
        <end position="149"/>
    </location>
</feature>
<organism evidence="2 3">
    <name type="scientific">Peronospora matthiolae</name>
    <dbReference type="NCBI Taxonomy" id="2874970"/>
    <lineage>
        <taxon>Eukaryota</taxon>
        <taxon>Sar</taxon>
        <taxon>Stramenopiles</taxon>
        <taxon>Oomycota</taxon>
        <taxon>Peronosporomycetes</taxon>
        <taxon>Peronosporales</taxon>
        <taxon>Peronosporaceae</taxon>
        <taxon>Peronospora</taxon>
    </lineage>
</organism>
<proteinExistence type="predicted"/>
<gene>
    <name evidence="2" type="ORF">PM001_LOCUS16653</name>
</gene>
<sequence>MTGPTCTYEISPPSHSSVEQPLPLDSTSPQLTPLRSATPAPDDEDYTGLELDATEPDQATPAPATHLADPVGFSVGSDDAPADDASSADADPADADVCSDQVRNVDTAKPDQAVPDPADHLADPVGFSVGSNDAPADDASSADSDVGSDQVHDVNTTEVDHLAKDCKD</sequence>
<feature type="compositionally biased region" description="Basic and acidic residues" evidence="1">
    <location>
        <begin position="158"/>
        <end position="168"/>
    </location>
</feature>
<evidence type="ECO:0000313" key="3">
    <source>
        <dbReference type="Proteomes" id="UP001162060"/>
    </source>
</evidence>
<feature type="compositionally biased region" description="Acidic residues" evidence="1">
    <location>
        <begin position="41"/>
        <end position="55"/>
    </location>
</feature>
<dbReference type="EMBL" id="CAKLBY020000175">
    <property type="protein sequence ID" value="CAK7931503.1"/>
    <property type="molecule type" value="Genomic_DNA"/>
</dbReference>
<dbReference type="Proteomes" id="UP001162060">
    <property type="component" value="Unassembled WGS sequence"/>
</dbReference>
<accession>A0AAV1UCV2</accession>
<feature type="region of interest" description="Disordered" evidence="1">
    <location>
        <begin position="1"/>
        <end position="168"/>
    </location>
</feature>